<gene>
    <name evidence="2" type="ORF">DFR76_10217</name>
</gene>
<dbReference type="Pfam" id="PF01636">
    <property type="entry name" value="APH"/>
    <property type="match status" value="1"/>
</dbReference>
<dbReference type="Proteomes" id="UP000254869">
    <property type="component" value="Unassembled WGS sequence"/>
</dbReference>
<dbReference type="STRING" id="1210086.GCA_001613105_07512"/>
<dbReference type="SUPFAM" id="SSF56112">
    <property type="entry name" value="Protein kinase-like (PK-like)"/>
    <property type="match status" value="1"/>
</dbReference>
<organism evidence="2 3">
    <name type="scientific">Nocardia pseudobrasiliensis</name>
    <dbReference type="NCBI Taxonomy" id="45979"/>
    <lineage>
        <taxon>Bacteria</taxon>
        <taxon>Bacillati</taxon>
        <taxon>Actinomycetota</taxon>
        <taxon>Actinomycetes</taxon>
        <taxon>Mycobacteriales</taxon>
        <taxon>Nocardiaceae</taxon>
        <taxon>Nocardia</taxon>
    </lineage>
</organism>
<dbReference type="AlphaFoldDB" id="A0A370IAI2"/>
<dbReference type="EMBL" id="QQBC01000002">
    <property type="protein sequence ID" value="RDI67620.1"/>
    <property type="molecule type" value="Genomic_DNA"/>
</dbReference>
<dbReference type="InterPro" id="IPR011009">
    <property type="entry name" value="Kinase-like_dom_sf"/>
</dbReference>
<accession>A0A370IAI2</accession>
<reference evidence="2 3" key="1">
    <citation type="submission" date="2018-07" db="EMBL/GenBank/DDBJ databases">
        <title>Genomic Encyclopedia of Type Strains, Phase IV (KMG-IV): sequencing the most valuable type-strain genomes for metagenomic binning, comparative biology and taxonomic classification.</title>
        <authorList>
            <person name="Goeker M."/>
        </authorList>
    </citation>
    <scope>NUCLEOTIDE SEQUENCE [LARGE SCALE GENOMIC DNA]</scope>
    <source>
        <strain evidence="2 3">DSM 44290</strain>
    </source>
</reference>
<name>A0A370IAI2_9NOCA</name>
<dbReference type="Gene3D" id="1.10.510.10">
    <property type="entry name" value="Transferase(Phosphotransferase) domain 1"/>
    <property type="match status" value="1"/>
</dbReference>
<proteinExistence type="predicted"/>
<evidence type="ECO:0000259" key="1">
    <source>
        <dbReference type="Pfam" id="PF01636"/>
    </source>
</evidence>
<evidence type="ECO:0000313" key="2">
    <source>
        <dbReference type="EMBL" id="RDI67620.1"/>
    </source>
</evidence>
<dbReference type="InterPro" id="IPR002575">
    <property type="entry name" value="Aminoglycoside_PTrfase"/>
</dbReference>
<keyword evidence="3" id="KW-1185">Reference proteome</keyword>
<evidence type="ECO:0000313" key="3">
    <source>
        <dbReference type="Proteomes" id="UP000254869"/>
    </source>
</evidence>
<comment type="caution">
    <text evidence="2">The sequence shown here is derived from an EMBL/GenBank/DDBJ whole genome shotgun (WGS) entry which is preliminary data.</text>
</comment>
<dbReference type="RefSeq" id="WP_082876550.1">
    <property type="nucleotide sequence ID" value="NZ_QQBC01000002.1"/>
</dbReference>
<protein>
    <recommendedName>
        <fullName evidence="1">Aminoglycoside phosphotransferase domain-containing protein</fullName>
    </recommendedName>
</protein>
<sequence length="322" mass="36056">MKAKRFDLEHDHGTDGGGRMSDMRAVLRAACLQAGIPADREPLRLGSGAIYRLSDGLIARIHRRMAAAERAVVGARWLRDSEIDAVQPVSDIEQPVPSHDHAVTFWHELPPYRPATPAELGATLARLHQRPHTTDLDLGLIDPFGPLELRIRQVRVLGEADRAWLLDHVAALRDRWTALPGGRPWTVIHGNATANSVIVTRDGRVLLRNLDQLAVGPPEWDLVPSALDLMSLGWTTTHQYAEFTRAYGRDVLRWPGYFLLRDIRELTLVTGAARAARTHPNYRAQALYRLSCLRGDEGPRPWPGWWRPPSSSLVAAMVIRRV</sequence>
<feature type="domain" description="Aminoglycoside phosphotransferase" evidence="1">
    <location>
        <begin position="100"/>
        <end position="250"/>
    </location>
</feature>